<evidence type="ECO:0000313" key="8">
    <source>
        <dbReference type="EMBL" id="OAN57997.1"/>
    </source>
</evidence>
<keyword evidence="4 7" id="KW-0812">Transmembrane</keyword>
<organism evidence="8 9">
    <name type="scientific">Magnetospirillum moscoviense</name>
    <dbReference type="NCBI Taxonomy" id="1437059"/>
    <lineage>
        <taxon>Bacteria</taxon>
        <taxon>Pseudomonadati</taxon>
        <taxon>Pseudomonadota</taxon>
        <taxon>Alphaproteobacteria</taxon>
        <taxon>Rhodospirillales</taxon>
        <taxon>Rhodospirillaceae</taxon>
        <taxon>Magnetospirillum</taxon>
    </lineage>
</organism>
<dbReference type="GO" id="GO:0015109">
    <property type="term" value="F:chromate transmembrane transporter activity"/>
    <property type="evidence" value="ECO:0007669"/>
    <property type="project" value="InterPro"/>
</dbReference>
<dbReference type="InterPro" id="IPR052518">
    <property type="entry name" value="CHR_Transporter"/>
</dbReference>
<evidence type="ECO:0000256" key="2">
    <source>
        <dbReference type="ARBA" id="ARBA00005262"/>
    </source>
</evidence>
<dbReference type="OrthoDB" id="556585at2"/>
<evidence type="ECO:0000256" key="3">
    <source>
        <dbReference type="ARBA" id="ARBA00022475"/>
    </source>
</evidence>
<keyword evidence="6 7" id="KW-0472">Membrane</keyword>
<proteinExistence type="inferred from homology"/>
<keyword evidence="3" id="KW-1003">Cell membrane</keyword>
<dbReference type="AlphaFoldDB" id="A0A178MYF7"/>
<dbReference type="PANTHER" id="PTHR43663">
    <property type="entry name" value="CHROMATE TRANSPORT PROTEIN-RELATED"/>
    <property type="match status" value="1"/>
</dbReference>
<gene>
    <name evidence="8" type="ORF">A6A05_07430</name>
</gene>
<dbReference type="PANTHER" id="PTHR43663:SF1">
    <property type="entry name" value="CHROMATE TRANSPORTER"/>
    <property type="match status" value="1"/>
</dbReference>
<evidence type="ECO:0000256" key="1">
    <source>
        <dbReference type="ARBA" id="ARBA00004651"/>
    </source>
</evidence>
<accession>A0A178MYF7</accession>
<evidence type="ECO:0000313" key="9">
    <source>
        <dbReference type="Proteomes" id="UP000078543"/>
    </source>
</evidence>
<dbReference type="Proteomes" id="UP000078543">
    <property type="component" value="Unassembled WGS sequence"/>
</dbReference>
<keyword evidence="9" id="KW-1185">Reference proteome</keyword>
<comment type="caution">
    <text evidence="8">The sequence shown here is derived from an EMBL/GenBank/DDBJ whole genome shotgun (WGS) entry which is preliminary data.</text>
</comment>
<dbReference type="STRING" id="1437059.A6A05_07430"/>
<reference evidence="8 9" key="1">
    <citation type="submission" date="2016-04" db="EMBL/GenBank/DDBJ databases">
        <title>Draft genome sequence of freshwater magnetotactic bacteria Magnetospirillum marisnigri SP-1 and Magnetospirillum moscoviense BB-1.</title>
        <authorList>
            <person name="Koziaeva V."/>
            <person name="Dziuba M.V."/>
            <person name="Ivanov T.M."/>
            <person name="Kuznetsov B."/>
            <person name="Grouzdev D.S."/>
        </authorList>
    </citation>
    <scope>NUCLEOTIDE SEQUENCE [LARGE SCALE GENOMIC DNA]</scope>
    <source>
        <strain evidence="8 9">BB-1</strain>
    </source>
</reference>
<dbReference type="EMBL" id="LWQU01000075">
    <property type="protein sequence ID" value="OAN57997.1"/>
    <property type="molecule type" value="Genomic_DNA"/>
</dbReference>
<dbReference type="GO" id="GO:0005886">
    <property type="term" value="C:plasma membrane"/>
    <property type="evidence" value="ECO:0007669"/>
    <property type="project" value="UniProtKB-SubCell"/>
</dbReference>
<feature type="transmembrane region" description="Helical" evidence="7">
    <location>
        <begin position="12"/>
        <end position="31"/>
    </location>
</feature>
<dbReference type="Pfam" id="PF02417">
    <property type="entry name" value="Chromate_transp"/>
    <property type="match status" value="1"/>
</dbReference>
<dbReference type="InterPro" id="IPR003370">
    <property type="entry name" value="Chromate_transpt"/>
</dbReference>
<protein>
    <submittedName>
        <fullName evidence="8">Subunit of chromate transporter</fullName>
    </submittedName>
</protein>
<evidence type="ECO:0000256" key="4">
    <source>
        <dbReference type="ARBA" id="ARBA00022692"/>
    </source>
</evidence>
<sequence>MNSDLEISVTLFLHFALLSMMAIGGGVLALIPEMLRFVTETHPWMTPQVFVECFTLAQIAPGPNLLFATLVGMQAAGLTGAVAATTALIVPPSILAMASLHFGAKVRWGGWGATIRRAIMPLSIGMVGATAWSLTTMTVHNWAQGLLFAAALGVMVKTRLNPLWLIAAGAGAGAMGWV</sequence>
<keyword evidence="5 7" id="KW-1133">Transmembrane helix</keyword>
<feature type="transmembrane region" description="Helical" evidence="7">
    <location>
        <begin position="81"/>
        <end position="102"/>
    </location>
</feature>
<comment type="subcellular location">
    <subcellularLocation>
        <location evidence="1">Cell membrane</location>
        <topology evidence="1">Multi-pass membrane protein</topology>
    </subcellularLocation>
</comment>
<evidence type="ECO:0000256" key="7">
    <source>
        <dbReference type="SAM" id="Phobius"/>
    </source>
</evidence>
<evidence type="ECO:0000256" key="5">
    <source>
        <dbReference type="ARBA" id="ARBA00022989"/>
    </source>
</evidence>
<dbReference type="RefSeq" id="WP_068497543.1">
    <property type="nucleotide sequence ID" value="NZ_LWQU01000075.1"/>
</dbReference>
<comment type="similarity">
    <text evidence="2">Belongs to the chromate ion transporter (CHR) (TC 2.A.51) family.</text>
</comment>
<name>A0A178MYF7_9PROT</name>
<evidence type="ECO:0000256" key="6">
    <source>
        <dbReference type="ARBA" id="ARBA00023136"/>
    </source>
</evidence>
<feature type="transmembrane region" description="Helical" evidence="7">
    <location>
        <begin position="114"/>
        <end position="133"/>
    </location>
</feature>